<feature type="region of interest" description="Disordered" evidence="1">
    <location>
        <begin position="1"/>
        <end position="29"/>
    </location>
</feature>
<evidence type="ECO:0000313" key="2">
    <source>
        <dbReference type="EMBL" id="BCJ66466.1"/>
    </source>
</evidence>
<name>A0A810MZ80_9ACTN</name>
<organism evidence="2 3">
    <name type="scientific">Polymorphospora rubra</name>
    <dbReference type="NCBI Taxonomy" id="338584"/>
    <lineage>
        <taxon>Bacteria</taxon>
        <taxon>Bacillati</taxon>
        <taxon>Actinomycetota</taxon>
        <taxon>Actinomycetes</taxon>
        <taxon>Micromonosporales</taxon>
        <taxon>Micromonosporaceae</taxon>
        <taxon>Polymorphospora</taxon>
    </lineage>
</organism>
<sequence length="85" mass="8740">MPVPEPVTDHAAHATLATPRVTTEASMTTAPRLDSLITVDPPDGCGAGRWALGESAGAAERSPKSLFGLNRTNLEMVMVAPLSAG</sequence>
<keyword evidence="3" id="KW-1185">Reference proteome</keyword>
<dbReference type="AlphaFoldDB" id="A0A810MZ80"/>
<accession>A0A810MZ80</accession>
<evidence type="ECO:0000313" key="3">
    <source>
        <dbReference type="Proteomes" id="UP000680866"/>
    </source>
</evidence>
<proteinExistence type="predicted"/>
<reference evidence="2" key="1">
    <citation type="submission" date="2020-08" db="EMBL/GenBank/DDBJ databases">
        <title>Whole genome shotgun sequence of Polymorphospora rubra NBRC 101157.</title>
        <authorList>
            <person name="Komaki H."/>
            <person name="Tamura T."/>
        </authorList>
    </citation>
    <scope>NUCLEOTIDE SEQUENCE</scope>
    <source>
        <strain evidence="2">NBRC 101157</strain>
    </source>
</reference>
<dbReference type="Proteomes" id="UP000680866">
    <property type="component" value="Chromosome"/>
</dbReference>
<dbReference type="EMBL" id="AP023359">
    <property type="protein sequence ID" value="BCJ66466.1"/>
    <property type="molecule type" value="Genomic_DNA"/>
</dbReference>
<evidence type="ECO:0000256" key="1">
    <source>
        <dbReference type="SAM" id="MobiDB-lite"/>
    </source>
</evidence>
<dbReference type="KEGG" id="pry:Prubr_34870"/>
<protein>
    <submittedName>
        <fullName evidence="2">Uncharacterized protein</fullName>
    </submittedName>
</protein>
<feature type="compositionally biased region" description="Polar residues" evidence="1">
    <location>
        <begin position="20"/>
        <end position="29"/>
    </location>
</feature>
<gene>
    <name evidence="2" type="ORF">Prubr_34870</name>
</gene>